<proteinExistence type="predicted"/>
<organism evidence="3 4">
    <name type="scientific">Paenacidovorax caeni</name>
    <dbReference type="NCBI Taxonomy" id="343013"/>
    <lineage>
        <taxon>Bacteria</taxon>
        <taxon>Pseudomonadati</taxon>
        <taxon>Pseudomonadota</taxon>
        <taxon>Betaproteobacteria</taxon>
        <taxon>Burkholderiales</taxon>
        <taxon>Comamonadaceae</taxon>
        <taxon>Paenacidovorax</taxon>
    </lineage>
</organism>
<evidence type="ECO:0000313" key="4">
    <source>
        <dbReference type="Proteomes" id="UP000183656"/>
    </source>
</evidence>
<gene>
    <name evidence="3" type="ORF">SAMN04489707_102711</name>
</gene>
<accession>A0A1I7JJH7</accession>
<keyword evidence="4" id="KW-1185">Reference proteome</keyword>
<feature type="transmembrane region" description="Helical" evidence="2">
    <location>
        <begin position="237"/>
        <end position="258"/>
    </location>
</feature>
<name>A0A1I7JJH7_9BURK</name>
<keyword evidence="1" id="KW-0175">Coiled coil</keyword>
<dbReference type="RefSeq" id="WP_054256643.1">
    <property type="nucleotide sequence ID" value="NZ_CYIG01000022.1"/>
</dbReference>
<feature type="coiled-coil region" evidence="1">
    <location>
        <begin position="124"/>
        <end position="165"/>
    </location>
</feature>
<keyword evidence="2" id="KW-0812">Transmembrane</keyword>
<evidence type="ECO:0000256" key="2">
    <source>
        <dbReference type="SAM" id="Phobius"/>
    </source>
</evidence>
<protein>
    <recommendedName>
        <fullName evidence="5">Serine endopeptidase</fullName>
    </recommendedName>
</protein>
<dbReference type="AlphaFoldDB" id="A0A1I7JJH7"/>
<dbReference type="Proteomes" id="UP000183656">
    <property type="component" value="Unassembled WGS sequence"/>
</dbReference>
<keyword evidence="2" id="KW-1133">Transmembrane helix</keyword>
<evidence type="ECO:0000313" key="3">
    <source>
        <dbReference type="EMBL" id="SFU85251.1"/>
    </source>
</evidence>
<keyword evidence="2" id="KW-0472">Membrane</keyword>
<evidence type="ECO:0000256" key="1">
    <source>
        <dbReference type="SAM" id="Coils"/>
    </source>
</evidence>
<sequence length="344" mass="38467">MGKALRLSEKWFRRGLWLVALVFAGFLIGLGGTIVGDLPKVEAPLRVDDFLDRTAAQALRSQVKEAHQAEQDAQAALEQARLQRAKARSENQAERETFNNWLAARQATQRAEHDPEVIARTQALDALKGRERQAQQAVEAQEQALLDARQGAQAAQQQLDALERGGYEKLAAAQRTVELRVFLYRLALTLPLLVAAGWLFAKKRQGTWWPFVWGFIFFALFAFFVELVPYLPSYGGYVRYVVGIVVTALVGRYAIVALNGYLERQKQAEALPDQERRKELSYDVALARLAKSVCPGCERPVDLKNDQIDYCPHCGIGLFDRCGHCSTRKSAFARFCHACGTQAA</sequence>
<dbReference type="EMBL" id="FPBX01000027">
    <property type="protein sequence ID" value="SFU85251.1"/>
    <property type="molecule type" value="Genomic_DNA"/>
</dbReference>
<feature type="coiled-coil region" evidence="1">
    <location>
        <begin position="56"/>
        <end position="97"/>
    </location>
</feature>
<reference evidence="3 4" key="1">
    <citation type="submission" date="2016-10" db="EMBL/GenBank/DDBJ databases">
        <authorList>
            <person name="de Groot N.N."/>
        </authorList>
    </citation>
    <scope>NUCLEOTIDE SEQUENCE [LARGE SCALE GENOMIC DNA]</scope>
    <source>
        <strain evidence="3 4">R-24608</strain>
    </source>
</reference>
<feature type="transmembrane region" description="Helical" evidence="2">
    <location>
        <begin position="182"/>
        <end position="201"/>
    </location>
</feature>
<dbReference type="STRING" id="343013.SAMN04489707_102711"/>
<dbReference type="OrthoDB" id="7255862at2"/>
<evidence type="ECO:0008006" key="5">
    <source>
        <dbReference type="Google" id="ProtNLM"/>
    </source>
</evidence>
<feature type="transmembrane region" description="Helical" evidence="2">
    <location>
        <begin position="208"/>
        <end position="231"/>
    </location>
</feature>